<comment type="caution">
    <text evidence="2">The sequence shown here is derived from an EMBL/GenBank/DDBJ whole genome shotgun (WGS) entry which is preliminary data.</text>
</comment>
<dbReference type="AlphaFoldDB" id="A0A1J5PJJ7"/>
<feature type="region of interest" description="Disordered" evidence="1">
    <location>
        <begin position="1"/>
        <end position="24"/>
    </location>
</feature>
<dbReference type="EMBL" id="MLJW01008765">
    <property type="protein sequence ID" value="OIQ63709.1"/>
    <property type="molecule type" value="Genomic_DNA"/>
</dbReference>
<name>A0A1J5PJJ7_9ZZZZ</name>
<evidence type="ECO:0000256" key="1">
    <source>
        <dbReference type="SAM" id="MobiDB-lite"/>
    </source>
</evidence>
<accession>A0A1J5PJJ7</accession>
<proteinExistence type="predicted"/>
<gene>
    <name evidence="2" type="ORF">GALL_547500</name>
</gene>
<protein>
    <submittedName>
        <fullName evidence="2">Uncharacterized protein</fullName>
    </submittedName>
</protein>
<evidence type="ECO:0000313" key="2">
    <source>
        <dbReference type="EMBL" id="OIQ63709.1"/>
    </source>
</evidence>
<organism evidence="2">
    <name type="scientific">mine drainage metagenome</name>
    <dbReference type="NCBI Taxonomy" id="410659"/>
    <lineage>
        <taxon>unclassified sequences</taxon>
        <taxon>metagenomes</taxon>
        <taxon>ecological metagenomes</taxon>
    </lineage>
</organism>
<reference evidence="2" key="1">
    <citation type="submission" date="2016-10" db="EMBL/GenBank/DDBJ databases">
        <title>Sequence of Gallionella enrichment culture.</title>
        <authorList>
            <person name="Poehlein A."/>
            <person name="Muehling M."/>
            <person name="Daniel R."/>
        </authorList>
    </citation>
    <scope>NUCLEOTIDE SEQUENCE</scope>
</reference>
<sequence length="84" mass="8476">MGTRKHTSLPPSGRRSSAVSPGLSPVVELRGNTEDFNAPCPLAACVVEFCTTKVVGPPLPGASSALVALSITTICDTLELPAGG</sequence>